<keyword evidence="2" id="KW-1185">Reference proteome</keyword>
<evidence type="ECO:0000313" key="2">
    <source>
        <dbReference type="Proteomes" id="UP001163321"/>
    </source>
</evidence>
<dbReference type="EMBL" id="CM047580">
    <property type="protein sequence ID" value="KAI9922026.1"/>
    <property type="molecule type" value="Genomic_DNA"/>
</dbReference>
<evidence type="ECO:0000313" key="1">
    <source>
        <dbReference type="EMBL" id="KAI9922026.1"/>
    </source>
</evidence>
<proteinExistence type="predicted"/>
<protein>
    <submittedName>
        <fullName evidence="1">Uncharacterized protein</fullName>
    </submittedName>
</protein>
<accession>A0ACC0WWG3</accession>
<reference evidence="1 2" key="1">
    <citation type="journal article" date="2022" name="bioRxiv">
        <title>The genome of the oomycete Peronosclerospora sorghi, a cosmopolitan pathogen of maize and sorghum, is inflated with dispersed pseudogenes.</title>
        <authorList>
            <person name="Fletcher K."/>
            <person name="Martin F."/>
            <person name="Isakeit T."/>
            <person name="Cavanaugh K."/>
            <person name="Magill C."/>
            <person name="Michelmore R."/>
        </authorList>
    </citation>
    <scope>NUCLEOTIDE SEQUENCE [LARGE SCALE GENOMIC DNA]</scope>
    <source>
        <strain evidence="1">P6</strain>
    </source>
</reference>
<sequence length="125" mass="13616">MNIKCVPTSFQSKQLIALHKLTLTSPDENPIIDVTIDGADEVHLQLNCIKGGGGCLVQEKIVAFAAKKLVIIADHRKEAEKLGEQWTQGVVGLFCGMAEKAFFGHRDDTRSKEANSISTANHEAK</sequence>
<dbReference type="Proteomes" id="UP001163321">
    <property type="component" value="Chromosome 1"/>
</dbReference>
<name>A0ACC0WWG3_9STRA</name>
<gene>
    <name evidence="1" type="ORF">PsorP6_001902</name>
</gene>
<organism evidence="1 2">
    <name type="scientific">Peronosclerospora sorghi</name>
    <dbReference type="NCBI Taxonomy" id="230839"/>
    <lineage>
        <taxon>Eukaryota</taxon>
        <taxon>Sar</taxon>
        <taxon>Stramenopiles</taxon>
        <taxon>Oomycota</taxon>
        <taxon>Peronosporomycetes</taxon>
        <taxon>Peronosporales</taxon>
        <taxon>Peronosporaceae</taxon>
        <taxon>Peronosclerospora</taxon>
    </lineage>
</organism>
<comment type="caution">
    <text evidence="1">The sequence shown here is derived from an EMBL/GenBank/DDBJ whole genome shotgun (WGS) entry which is preliminary data.</text>
</comment>